<accession>A0ABR4M4Z5</accession>
<organism evidence="5 6">
    <name type="scientific">Aspergillus lucknowensis</name>
    <dbReference type="NCBI Taxonomy" id="176173"/>
    <lineage>
        <taxon>Eukaryota</taxon>
        <taxon>Fungi</taxon>
        <taxon>Dikarya</taxon>
        <taxon>Ascomycota</taxon>
        <taxon>Pezizomycotina</taxon>
        <taxon>Eurotiomycetes</taxon>
        <taxon>Eurotiomycetidae</taxon>
        <taxon>Eurotiales</taxon>
        <taxon>Aspergillaceae</taxon>
        <taxon>Aspergillus</taxon>
        <taxon>Aspergillus subgen. Nidulantes</taxon>
    </lineage>
</organism>
<feature type="compositionally biased region" description="Polar residues" evidence="4">
    <location>
        <begin position="301"/>
        <end position="310"/>
    </location>
</feature>
<feature type="repeat" description="ANK" evidence="3">
    <location>
        <begin position="255"/>
        <end position="280"/>
    </location>
</feature>
<feature type="repeat" description="ANK" evidence="3">
    <location>
        <begin position="222"/>
        <end position="254"/>
    </location>
</feature>
<keyword evidence="2 3" id="KW-0040">ANK repeat</keyword>
<comment type="caution">
    <text evidence="5">The sequence shown here is derived from an EMBL/GenBank/DDBJ whole genome shotgun (WGS) entry which is preliminary data.</text>
</comment>
<dbReference type="RefSeq" id="XP_070890654.1">
    <property type="nucleotide sequence ID" value="XM_071028076.1"/>
</dbReference>
<dbReference type="Gene3D" id="1.25.40.20">
    <property type="entry name" value="Ankyrin repeat-containing domain"/>
    <property type="match status" value="1"/>
</dbReference>
<reference evidence="5 6" key="1">
    <citation type="submission" date="2024-07" db="EMBL/GenBank/DDBJ databases">
        <title>Section-level genome sequencing and comparative genomics of Aspergillus sections Usti and Cavernicolus.</title>
        <authorList>
            <consortium name="Lawrence Berkeley National Laboratory"/>
            <person name="Nybo J.L."/>
            <person name="Vesth T.C."/>
            <person name="Theobald S."/>
            <person name="Frisvad J.C."/>
            <person name="Larsen T.O."/>
            <person name="Kjaerboelling I."/>
            <person name="Rothschild-Mancinelli K."/>
            <person name="Lyhne E.K."/>
            <person name="Kogle M.E."/>
            <person name="Barry K."/>
            <person name="Clum A."/>
            <person name="Na H."/>
            <person name="Ledsgaard L."/>
            <person name="Lin J."/>
            <person name="Lipzen A."/>
            <person name="Kuo A."/>
            <person name="Riley R."/>
            <person name="Mondo S."/>
            <person name="Labutti K."/>
            <person name="Haridas S."/>
            <person name="Pangalinan J."/>
            <person name="Salamov A.A."/>
            <person name="Simmons B.A."/>
            <person name="Magnuson J.K."/>
            <person name="Chen J."/>
            <person name="Drula E."/>
            <person name="Henrissat B."/>
            <person name="Wiebenga A."/>
            <person name="Lubbers R.J."/>
            <person name="Gomes A.C."/>
            <person name="Macurrencykelacurrency M.R."/>
            <person name="Stajich J."/>
            <person name="Grigoriev I.V."/>
            <person name="Mortensen U.H."/>
            <person name="De Vries R.P."/>
            <person name="Baker S.E."/>
            <person name="Andersen M.R."/>
        </authorList>
    </citation>
    <scope>NUCLEOTIDE SEQUENCE [LARGE SCALE GENOMIC DNA]</scope>
    <source>
        <strain evidence="5 6">CBS 449.75</strain>
    </source>
</reference>
<evidence type="ECO:0000313" key="6">
    <source>
        <dbReference type="Proteomes" id="UP001610432"/>
    </source>
</evidence>
<evidence type="ECO:0000256" key="4">
    <source>
        <dbReference type="SAM" id="MobiDB-lite"/>
    </source>
</evidence>
<dbReference type="EMBL" id="JBFXLQ010000003">
    <property type="protein sequence ID" value="KAL2871675.1"/>
    <property type="molecule type" value="Genomic_DNA"/>
</dbReference>
<proteinExistence type="predicted"/>
<dbReference type="SMART" id="SM00248">
    <property type="entry name" value="ANK"/>
    <property type="match status" value="6"/>
</dbReference>
<dbReference type="PROSITE" id="PS50297">
    <property type="entry name" value="ANK_REP_REGION"/>
    <property type="match status" value="4"/>
</dbReference>
<name>A0ABR4M4Z5_9EURO</name>
<dbReference type="PROSITE" id="PS50088">
    <property type="entry name" value="ANK_REPEAT"/>
    <property type="match status" value="5"/>
</dbReference>
<dbReference type="SUPFAM" id="SSF48403">
    <property type="entry name" value="Ankyrin repeat"/>
    <property type="match status" value="1"/>
</dbReference>
<keyword evidence="1" id="KW-0677">Repeat</keyword>
<dbReference type="Pfam" id="PF12796">
    <property type="entry name" value="Ank_2"/>
    <property type="match status" value="2"/>
</dbReference>
<dbReference type="InterPro" id="IPR036770">
    <property type="entry name" value="Ankyrin_rpt-contain_sf"/>
</dbReference>
<feature type="region of interest" description="Disordered" evidence="4">
    <location>
        <begin position="283"/>
        <end position="310"/>
    </location>
</feature>
<dbReference type="PANTHER" id="PTHR24198:SF165">
    <property type="entry name" value="ANKYRIN REPEAT-CONTAINING PROTEIN-RELATED"/>
    <property type="match status" value="1"/>
</dbReference>
<feature type="repeat" description="ANK" evidence="3">
    <location>
        <begin position="156"/>
        <end position="188"/>
    </location>
</feature>
<protein>
    <submittedName>
        <fullName evidence="5">Ankyrin repeat-containing domain protein</fullName>
    </submittedName>
</protein>
<feature type="repeat" description="ANK" evidence="3">
    <location>
        <begin position="189"/>
        <end position="221"/>
    </location>
</feature>
<sequence length="507" mass="56482">MEKGFEKAVELLISSGAQLDLRTEHGRAVLLFASERNWAGVREMIVERAADSGMEDASVALLIAANSNSPEIGRAIDRIRESPSDHEKHIMETAMFLSVELDHLSAVEAFLQAGVDVNSKDHIGQTALHRATRCESESMIRALIKYGAEIDMKNDDGKTPWRANLRHSNKDILDLLLTFGADPNTTNEGGVSELYSAAAGGDANMVKYLLGSRANPSIKTVFHWAPLHWAAHNDHIDCVALLIQAGADVNAVSDQAKTPLDMALGRGHDAIAELLVANGAKTQEDLQSTPDRTAHRPVQGPTLNPANKTPANTKVTLVFDQPLDEGYQWGQFIYIPEDADNTAQYRPYQISHRLSTVTDFISIRVAQVRVEMAEYPLPPEKFPRQDVLYDIVRMDVDYPELKLLANPDSPMKGDLIIRRTWTGNWQVHHEYEQGERRMLFRTIEANLDESCRWNDANGAFLATSGISSIRFESGLDRSMLDVLVSCWVAKLWLESLTRQEETTTKKV</sequence>
<evidence type="ECO:0000313" key="5">
    <source>
        <dbReference type="EMBL" id="KAL2871675.1"/>
    </source>
</evidence>
<dbReference type="Proteomes" id="UP001610432">
    <property type="component" value="Unassembled WGS sequence"/>
</dbReference>
<evidence type="ECO:0000256" key="1">
    <source>
        <dbReference type="ARBA" id="ARBA00022737"/>
    </source>
</evidence>
<dbReference type="PANTHER" id="PTHR24198">
    <property type="entry name" value="ANKYRIN REPEAT AND PROTEIN KINASE DOMAIN-CONTAINING PROTEIN"/>
    <property type="match status" value="1"/>
</dbReference>
<dbReference type="GeneID" id="98143148"/>
<dbReference type="InterPro" id="IPR002110">
    <property type="entry name" value="Ankyrin_rpt"/>
</dbReference>
<feature type="repeat" description="ANK" evidence="3">
    <location>
        <begin position="123"/>
        <end position="155"/>
    </location>
</feature>
<gene>
    <name evidence="5" type="ORF">BJX67DRAFT_342788</name>
</gene>
<evidence type="ECO:0000256" key="2">
    <source>
        <dbReference type="ARBA" id="ARBA00023043"/>
    </source>
</evidence>
<keyword evidence="6" id="KW-1185">Reference proteome</keyword>
<evidence type="ECO:0000256" key="3">
    <source>
        <dbReference type="PROSITE-ProRule" id="PRU00023"/>
    </source>
</evidence>